<keyword evidence="1" id="KW-1133">Transmembrane helix</keyword>
<dbReference type="Proteomes" id="UP001359559">
    <property type="component" value="Unassembled WGS sequence"/>
</dbReference>
<name>A0AAN9FVY5_CLITE</name>
<accession>A0AAN9FVY5</accession>
<keyword evidence="1" id="KW-0472">Membrane</keyword>
<proteinExistence type="predicted"/>
<dbReference type="EMBL" id="JAYKXN010000006">
    <property type="protein sequence ID" value="KAK7280305.1"/>
    <property type="molecule type" value="Genomic_DNA"/>
</dbReference>
<evidence type="ECO:0000313" key="3">
    <source>
        <dbReference type="Proteomes" id="UP001359559"/>
    </source>
</evidence>
<comment type="caution">
    <text evidence="2">The sequence shown here is derived from an EMBL/GenBank/DDBJ whole genome shotgun (WGS) entry which is preliminary data.</text>
</comment>
<evidence type="ECO:0000256" key="1">
    <source>
        <dbReference type="SAM" id="Phobius"/>
    </source>
</evidence>
<keyword evidence="3" id="KW-1185">Reference proteome</keyword>
<keyword evidence="1" id="KW-0812">Transmembrane</keyword>
<sequence>MKRGHVTRMKGYSLIIACNVITLSFFLLLLSYSINVEAMRPLKHQSDSSPSFLSLIINRAYSGPSHRGRGH</sequence>
<reference evidence="2 3" key="1">
    <citation type="submission" date="2024-01" db="EMBL/GenBank/DDBJ databases">
        <title>The genomes of 5 underutilized Papilionoideae crops provide insights into root nodulation and disease resistance.</title>
        <authorList>
            <person name="Yuan L."/>
        </authorList>
    </citation>
    <scope>NUCLEOTIDE SEQUENCE [LARGE SCALE GENOMIC DNA]</scope>
    <source>
        <strain evidence="2">LY-2023</strain>
        <tissue evidence="2">Leaf</tissue>
    </source>
</reference>
<dbReference type="AlphaFoldDB" id="A0AAN9FVY5"/>
<organism evidence="2 3">
    <name type="scientific">Clitoria ternatea</name>
    <name type="common">Butterfly pea</name>
    <dbReference type="NCBI Taxonomy" id="43366"/>
    <lineage>
        <taxon>Eukaryota</taxon>
        <taxon>Viridiplantae</taxon>
        <taxon>Streptophyta</taxon>
        <taxon>Embryophyta</taxon>
        <taxon>Tracheophyta</taxon>
        <taxon>Spermatophyta</taxon>
        <taxon>Magnoliopsida</taxon>
        <taxon>eudicotyledons</taxon>
        <taxon>Gunneridae</taxon>
        <taxon>Pentapetalae</taxon>
        <taxon>rosids</taxon>
        <taxon>fabids</taxon>
        <taxon>Fabales</taxon>
        <taxon>Fabaceae</taxon>
        <taxon>Papilionoideae</taxon>
        <taxon>50 kb inversion clade</taxon>
        <taxon>NPAAA clade</taxon>
        <taxon>indigoferoid/millettioid clade</taxon>
        <taxon>Phaseoleae</taxon>
        <taxon>Clitoria</taxon>
    </lineage>
</organism>
<protein>
    <submittedName>
        <fullName evidence="2">Uncharacterized protein</fullName>
    </submittedName>
</protein>
<evidence type="ECO:0000313" key="2">
    <source>
        <dbReference type="EMBL" id="KAK7280305.1"/>
    </source>
</evidence>
<gene>
    <name evidence="2" type="ORF">RJT34_25367</name>
</gene>
<feature type="transmembrane region" description="Helical" evidence="1">
    <location>
        <begin position="12"/>
        <end position="34"/>
    </location>
</feature>